<proteinExistence type="predicted"/>
<protein>
    <recommendedName>
        <fullName evidence="5">Pentatricopeptide repeat-containing protein</fullName>
    </recommendedName>
</protein>
<sequence>MASSSSSESSMKTRYFEDFREDALYLFDEIQSLHFHLKPNQYTLSNTLTACAKLRDVAFGNKLHAYAIWAGYKAYSHVSNTLLSLYVKGQDLVSVKWVFEEIENPDVYSWTTLLSSCTKLGDVGFACEVFDGMSEKGCGSVECNEYWVCGKWV</sequence>
<keyword evidence="4" id="KW-1185">Reference proteome</keyword>
<name>A0AAV5I6A6_9ROSI</name>
<organism evidence="3 4">
    <name type="scientific">Rubroshorea leprosula</name>
    <dbReference type="NCBI Taxonomy" id="152421"/>
    <lineage>
        <taxon>Eukaryota</taxon>
        <taxon>Viridiplantae</taxon>
        <taxon>Streptophyta</taxon>
        <taxon>Embryophyta</taxon>
        <taxon>Tracheophyta</taxon>
        <taxon>Spermatophyta</taxon>
        <taxon>Magnoliopsida</taxon>
        <taxon>eudicotyledons</taxon>
        <taxon>Gunneridae</taxon>
        <taxon>Pentapetalae</taxon>
        <taxon>rosids</taxon>
        <taxon>malvids</taxon>
        <taxon>Malvales</taxon>
        <taxon>Dipterocarpaceae</taxon>
        <taxon>Rubroshorea</taxon>
    </lineage>
</organism>
<evidence type="ECO:0000256" key="1">
    <source>
        <dbReference type="ARBA" id="ARBA00022737"/>
    </source>
</evidence>
<dbReference type="GO" id="GO:0009451">
    <property type="term" value="P:RNA modification"/>
    <property type="evidence" value="ECO:0007669"/>
    <property type="project" value="InterPro"/>
</dbReference>
<comment type="caution">
    <text evidence="3">The sequence shown here is derived from an EMBL/GenBank/DDBJ whole genome shotgun (WGS) entry which is preliminary data.</text>
</comment>
<dbReference type="PANTHER" id="PTHR47926:SF399">
    <property type="entry name" value="(WILD MALAYSIAN BANANA) HYPOTHETICAL PROTEIN"/>
    <property type="match status" value="1"/>
</dbReference>
<dbReference type="InterPro" id="IPR002885">
    <property type="entry name" value="PPR_rpt"/>
</dbReference>
<gene>
    <name evidence="3" type="ORF">SLEP1_g7963</name>
</gene>
<dbReference type="PANTHER" id="PTHR47926">
    <property type="entry name" value="PENTATRICOPEPTIDE REPEAT-CONTAINING PROTEIN"/>
    <property type="match status" value="1"/>
</dbReference>
<evidence type="ECO:0008006" key="5">
    <source>
        <dbReference type="Google" id="ProtNLM"/>
    </source>
</evidence>
<dbReference type="InterPro" id="IPR046960">
    <property type="entry name" value="PPR_At4g14850-like_plant"/>
</dbReference>
<dbReference type="InterPro" id="IPR011990">
    <property type="entry name" value="TPR-like_helical_dom_sf"/>
</dbReference>
<dbReference type="PROSITE" id="PS51375">
    <property type="entry name" value="PPR"/>
    <property type="match status" value="1"/>
</dbReference>
<keyword evidence="1" id="KW-0677">Repeat</keyword>
<feature type="repeat" description="PPR" evidence="2">
    <location>
        <begin position="106"/>
        <end position="140"/>
    </location>
</feature>
<accession>A0AAV5I6A6</accession>
<dbReference type="Proteomes" id="UP001054252">
    <property type="component" value="Unassembled WGS sequence"/>
</dbReference>
<dbReference type="EMBL" id="BPVZ01000008">
    <property type="protein sequence ID" value="GKU94467.1"/>
    <property type="molecule type" value="Genomic_DNA"/>
</dbReference>
<dbReference type="AlphaFoldDB" id="A0AAV5I6A6"/>
<dbReference type="GO" id="GO:0003723">
    <property type="term" value="F:RNA binding"/>
    <property type="evidence" value="ECO:0007669"/>
    <property type="project" value="InterPro"/>
</dbReference>
<dbReference type="Pfam" id="PF01535">
    <property type="entry name" value="PPR"/>
    <property type="match status" value="1"/>
</dbReference>
<evidence type="ECO:0000313" key="3">
    <source>
        <dbReference type="EMBL" id="GKU94467.1"/>
    </source>
</evidence>
<evidence type="ECO:0000313" key="4">
    <source>
        <dbReference type="Proteomes" id="UP001054252"/>
    </source>
</evidence>
<reference evidence="3 4" key="1">
    <citation type="journal article" date="2021" name="Commun. Biol.">
        <title>The genome of Shorea leprosula (Dipterocarpaceae) highlights the ecological relevance of drought in aseasonal tropical rainforests.</title>
        <authorList>
            <person name="Ng K.K.S."/>
            <person name="Kobayashi M.J."/>
            <person name="Fawcett J.A."/>
            <person name="Hatakeyama M."/>
            <person name="Paape T."/>
            <person name="Ng C.H."/>
            <person name="Ang C.C."/>
            <person name="Tnah L.H."/>
            <person name="Lee C.T."/>
            <person name="Nishiyama T."/>
            <person name="Sese J."/>
            <person name="O'Brien M.J."/>
            <person name="Copetti D."/>
            <person name="Mohd Noor M.I."/>
            <person name="Ong R.C."/>
            <person name="Putra M."/>
            <person name="Sireger I.Z."/>
            <person name="Indrioko S."/>
            <person name="Kosugi Y."/>
            <person name="Izuno A."/>
            <person name="Isagi Y."/>
            <person name="Lee S.L."/>
            <person name="Shimizu K.K."/>
        </authorList>
    </citation>
    <scope>NUCLEOTIDE SEQUENCE [LARGE SCALE GENOMIC DNA]</scope>
    <source>
        <strain evidence="3">214</strain>
    </source>
</reference>
<dbReference type="NCBIfam" id="TIGR00756">
    <property type="entry name" value="PPR"/>
    <property type="match status" value="1"/>
</dbReference>
<evidence type="ECO:0000256" key="2">
    <source>
        <dbReference type="PROSITE-ProRule" id="PRU00708"/>
    </source>
</evidence>
<dbReference type="Gene3D" id="1.25.40.10">
    <property type="entry name" value="Tetratricopeptide repeat domain"/>
    <property type="match status" value="1"/>
</dbReference>